<dbReference type="Proteomes" id="UP000288024">
    <property type="component" value="Unassembled WGS sequence"/>
</dbReference>
<dbReference type="PANTHER" id="PTHR10953:SF102">
    <property type="entry name" value="ADENYLYLTRANSFERASE AND SULFURTRANSFERASE MOCS3"/>
    <property type="match status" value="1"/>
</dbReference>
<dbReference type="GO" id="GO:0016779">
    <property type="term" value="F:nucleotidyltransferase activity"/>
    <property type="evidence" value="ECO:0007669"/>
    <property type="project" value="TreeGrafter"/>
</dbReference>
<organism evidence="3 4">
    <name type="scientific">Niallia taxi</name>
    <dbReference type="NCBI Taxonomy" id="2499688"/>
    <lineage>
        <taxon>Bacteria</taxon>
        <taxon>Bacillati</taxon>
        <taxon>Bacillota</taxon>
        <taxon>Bacilli</taxon>
        <taxon>Bacillales</taxon>
        <taxon>Bacillaceae</taxon>
        <taxon>Niallia</taxon>
    </lineage>
</organism>
<accession>A0A3S2W264</accession>
<gene>
    <name evidence="3" type="ORF">EM808_20155</name>
</gene>
<dbReference type="CDD" id="cd00757">
    <property type="entry name" value="ThiF_MoeB_HesA_family"/>
    <property type="match status" value="1"/>
</dbReference>
<comment type="similarity">
    <text evidence="1">Belongs to the HesA/MoeB/ThiF family.</text>
</comment>
<dbReference type="GO" id="GO:0008146">
    <property type="term" value="F:sulfotransferase activity"/>
    <property type="evidence" value="ECO:0007669"/>
    <property type="project" value="TreeGrafter"/>
</dbReference>
<protein>
    <submittedName>
        <fullName evidence="3">Thiamine biosynthesis protein MoeB</fullName>
    </submittedName>
</protein>
<dbReference type="AlphaFoldDB" id="A0A3S2W264"/>
<sequence>MIRKYAKQELFIGAAGQKRLKESHAVILGVGALGSSTAEMLTRAGIKKLTIIDRDYVEYSNLQRQQLYTEEDAALKLPKAVAAKQRLEKINSDVSIDCRIEDITGQNIETIIKDASIIIDGMDNFETRLIINDAAVKMNKPYIFGACVGSYGLTYPVIPGTTPCLHCLIKHLPAQTETCDSVGVISPIVQLVAAFQTAYALKILTGKAVKPLLISHDIWNMQKAEIHAGKLKDSHCPTCSQKAFPYLEAGNQTKTDILCGRDAIQIRPGVSHIYDLKALSQSIQHVVQNMIVNPYLLACEYEEHRIVLFKDGRAIIHGTSERTRARAIYSRLVG</sequence>
<evidence type="ECO:0000256" key="1">
    <source>
        <dbReference type="ARBA" id="ARBA00009919"/>
    </source>
</evidence>
<reference evidence="3 4" key="1">
    <citation type="submission" date="2019-01" db="EMBL/GenBank/DDBJ databases">
        <title>Bacillus sp. M5HDSG1-1, whole genome shotgun sequence.</title>
        <authorList>
            <person name="Tuo L."/>
        </authorList>
    </citation>
    <scope>NUCLEOTIDE SEQUENCE [LARGE SCALE GENOMIC DNA]</scope>
    <source>
        <strain evidence="3 4">M5HDSG1-1</strain>
    </source>
</reference>
<dbReference type="SUPFAM" id="SSF69572">
    <property type="entry name" value="Activating enzymes of the ubiquitin-like proteins"/>
    <property type="match status" value="1"/>
</dbReference>
<dbReference type="PANTHER" id="PTHR10953">
    <property type="entry name" value="UBIQUITIN-ACTIVATING ENZYME E1"/>
    <property type="match status" value="1"/>
</dbReference>
<comment type="caution">
    <text evidence="3">The sequence shown here is derived from an EMBL/GenBank/DDBJ whole genome shotgun (WGS) entry which is preliminary data.</text>
</comment>
<dbReference type="Gene3D" id="3.40.50.720">
    <property type="entry name" value="NAD(P)-binding Rossmann-like Domain"/>
    <property type="match status" value="1"/>
</dbReference>
<dbReference type="InterPro" id="IPR045886">
    <property type="entry name" value="ThiF/MoeB/HesA"/>
</dbReference>
<dbReference type="EMBL" id="RZTZ01000010">
    <property type="protein sequence ID" value="RVT59098.1"/>
    <property type="molecule type" value="Genomic_DNA"/>
</dbReference>
<dbReference type="GO" id="GO:0008641">
    <property type="term" value="F:ubiquitin-like modifier activating enzyme activity"/>
    <property type="evidence" value="ECO:0007669"/>
    <property type="project" value="InterPro"/>
</dbReference>
<dbReference type="Pfam" id="PF00899">
    <property type="entry name" value="ThiF"/>
    <property type="match status" value="1"/>
</dbReference>
<dbReference type="RefSeq" id="WP_127740127.1">
    <property type="nucleotide sequence ID" value="NZ_RZTZ01000010.1"/>
</dbReference>
<dbReference type="GO" id="GO:0004792">
    <property type="term" value="F:thiosulfate-cyanide sulfurtransferase activity"/>
    <property type="evidence" value="ECO:0007669"/>
    <property type="project" value="TreeGrafter"/>
</dbReference>
<dbReference type="GO" id="GO:0005829">
    <property type="term" value="C:cytosol"/>
    <property type="evidence" value="ECO:0007669"/>
    <property type="project" value="TreeGrafter"/>
</dbReference>
<dbReference type="InterPro" id="IPR035985">
    <property type="entry name" value="Ubiquitin-activating_enz"/>
</dbReference>
<feature type="domain" description="THIF-type NAD/FAD binding fold" evidence="2">
    <location>
        <begin position="5"/>
        <end position="237"/>
    </location>
</feature>
<proteinExistence type="inferred from homology"/>
<evidence type="ECO:0000259" key="2">
    <source>
        <dbReference type="Pfam" id="PF00899"/>
    </source>
</evidence>
<evidence type="ECO:0000313" key="3">
    <source>
        <dbReference type="EMBL" id="RVT59098.1"/>
    </source>
</evidence>
<dbReference type="InterPro" id="IPR000594">
    <property type="entry name" value="ThiF_NAD_FAD-bd"/>
</dbReference>
<name>A0A3S2W264_9BACI</name>
<keyword evidence="4" id="KW-1185">Reference proteome</keyword>
<evidence type="ECO:0000313" key="4">
    <source>
        <dbReference type="Proteomes" id="UP000288024"/>
    </source>
</evidence>
<dbReference type="FunFam" id="3.40.50.720:FF:000080">
    <property type="entry name" value="Thiazole biosynthesis adenylyltransferase ThiF"/>
    <property type="match status" value="1"/>
</dbReference>